<protein>
    <submittedName>
        <fullName evidence="1">Uncharacterized protein</fullName>
    </submittedName>
</protein>
<dbReference type="Proteomes" id="UP000766336">
    <property type="component" value="Unassembled WGS sequence"/>
</dbReference>
<dbReference type="EMBL" id="JAHCDA010000003">
    <property type="protein sequence ID" value="MBS7812289.1"/>
    <property type="molecule type" value="Genomic_DNA"/>
</dbReference>
<dbReference type="RefSeq" id="WP_213670997.1">
    <property type="nucleotide sequence ID" value="NZ_JAHCDA010000003.1"/>
</dbReference>
<reference evidence="1 2" key="1">
    <citation type="submission" date="2021-05" db="EMBL/GenBank/DDBJ databases">
        <title>Roseococcus sp. XZZS9, whole genome shotgun sequencing project.</title>
        <authorList>
            <person name="Zhao G."/>
            <person name="Shen L."/>
        </authorList>
    </citation>
    <scope>NUCLEOTIDE SEQUENCE [LARGE SCALE GENOMIC DNA]</scope>
    <source>
        <strain evidence="1 2">XZZS9</strain>
    </source>
</reference>
<evidence type="ECO:0000313" key="2">
    <source>
        <dbReference type="Proteomes" id="UP000766336"/>
    </source>
</evidence>
<evidence type="ECO:0000313" key="1">
    <source>
        <dbReference type="EMBL" id="MBS7812289.1"/>
    </source>
</evidence>
<comment type="caution">
    <text evidence="1">The sequence shown here is derived from an EMBL/GenBank/DDBJ whole genome shotgun (WGS) entry which is preliminary data.</text>
</comment>
<sequence>MSTEQRLKDLEEFVDKLSHQQSLQAVEWGKIQGECSVYGSMAGHLLRLLPLPLHASVRAMLVSQREDFSQKIEKYGDKPGTANFQGGIDGCTLLITMLDEPQE</sequence>
<name>A0ABS5QFE4_9PROT</name>
<proteinExistence type="predicted"/>
<accession>A0ABS5QFE4</accession>
<keyword evidence="2" id="KW-1185">Reference proteome</keyword>
<organism evidence="1 2">
    <name type="scientific">Roseococcus pinisoli</name>
    <dbReference type="NCBI Taxonomy" id="2835040"/>
    <lineage>
        <taxon>Bacteria</taxon>
        <taxon>Pseudomonadati</taxon>
        <taxon>Pseudomonadota</taxon>
        <taxon>Alphaproteobacteria</taxon>
        <taxon>Acetobacterales</taxon>
        <taxon>Roseomonadaceae</taxon>
        <taxon>Roseococcus</taxon>
    </lineage>
</organism>
<gene>
    <name evidence="1" type="ORF">KHU32_15170</name>
</gene>